<dbReference type="InterPro" id="IPR028565">
    <property type="entry name" value="MHD"/>
</dbReference>
<dbReference type="InParanoid" id="K0KVS7"/>
<comment type="subcellular location">
    <subcellularLocation>
        <location evidence="1">Cytoplasmic vesicle membrane</location>
    </subcellularLocation>
</comment>
<evidence type="ECO:0000313" key="7">
    <source>
        <dbReference type="EMBL" id="CCH46067.1"/>
    </source>
</evidence>
<keyword evidence="3" id="KW-0472">Membrane</keyword>
<evidence type="ECO:0000256" key="4">
    <source>
        <dbReference type="ARBA" id="ARBA00023329"/>
    </source>
</evidence>
<organism evidence="7 8">
    <name type="scientific">Wickerhamomyces ciferrii (strain ATCC 14091 / BCRC 22168 / CBS 111 / JCM 3599 / NBRC 0793 / NRRL Y-1031 F-60-10)</name>
    <name type="common">Yeast</name>
    <name type="synonym">Pichia ciferrii</name>
    <dbReference type="NCBI Taxonomy" id="1206466"/>
    <lineage>
        <taxon>Eukaryota</taxon>
        <taxon>Fungi</taxon>
        <taxon>Dikarya</taxon>
        <taxon>Ascomycota</taxon>
        <taxon>Saccharomycotina</taxon>
        <taxon>Saccharomycetes</taxon>
        <taxon>Phaffomycetales</taxon>
        <taxon>Wickerhamomycetaceae</taxon>
        <taxon>Wickerhamomyces</taxon>
    </lineage>
</organism>
<reference evidence="7 8" key="1">
    <citation type="journal article" date="2012" name="Eukaryot. Cell">
        <title>Draft genome sequence of Wickerhamomyces ciferrii NRRL Y-1031 F-60-10.</title>
        <authorList>
            <person name="Schneider J."/>
            <person name="Andrea H."/>
            <person name="Blom J."/>
            <person name="Jaenicke S."/>
            <person name="Ruckert C."/>
            <person name="Schorsch C."/>
            <person name="Szczepanowski R."/>
            <person name="Farwick M."/>
            <person name="Goesmann A."/>
            <person name="Puhler A."/>
            <person name="Schaffer S."/>
            <person name="Tauch A."/>
            <person name="Kohler T."/>
            <person name="Brinkrolf K."/>
        </authorList>
    </citation>
    <scope>NUCLEOTIDE SEQUENCE [LARGE SCALE GENOMIC DNA]</scope>
    <source>
        <strain evidence="8">ATCC 14091 / BCRC 22168 / CBS 111 / JCM 3599 / NBRC 0793 / NRRL Y-1031 F-60-10</strain>
    </source>
</reference>
<evidence type="ECO:0000256" key="5">
    <source>
        <dbReference type="SAM" id="MobiDB-lite"/>
    </source>
</evidence>
<dbReference type="STRING" id="1206466.K0KVS7"/>
<dbReference type="InterPro" id="IPR036168">
    <property type="entry name" value="AP2_Mu_C_sf"/>
</dbReference>
<evidence type="ECO:0000256" key="3">
    <source>
        <dbReference type="ARBA" id="ARBA00023136"/>
    </source>
</evidence>
<dbReference type="Gene3D" id="2.60.40.1170">
    <property type="entry name" value="Mu homology domain, subdomain B"/>
    <property type="match status" value="2"/>
</dbReference>
<proteinExistence type="predicted"/>
<feature type="region of interest" description="Disordered" evidence="5">
    <location>
        <begin position="461"/>
        <end position="480"/>
    </location>
</feature>
<dbReference type="SUPFAM" id="SSF64356">
    <property type="entry name" value="SNARE-like"/>
    <property type="match status" value="1"/>
</dbReference>
<dbReference type="InterPro" id="IPR011012">
    <property type="entry name" value="Longin-like_dom_sf"/>
</dbReference>
<sequence length="536" mass="60512">MATIEGLTLIFEYPTSSSAPTLKTILSAIKGIGSQNIHNDSIIQISKIHTVYKLSIEKISLYALVEDISTAQSLNLKSLNQDESDEDDESDEYDEVDDDNEDKINKKSSNKDNKDKISVINPNFVFSFLGKLIEVLKDYFGTPINPMKIQANYDIMCNLMQEILEGGYPYITDLNTLKDLVPFSSSIGSKLLQTTNQIAKSYSSSTSSSQDPIANLNSKSTDNQIPWRSSNVRYTNNELFVDIIETINVILTPQQFKSRKPLNGSNINNKLNLYSNSSMPHKLIPTVANIQGRLDFTSHLSGIPDILCNLNLNGHYLGIPSLHRCVRTERWINDEGKLSFIPPDGKSTIMNYLIDLDSYTQSKTQRNIGFITPDFKTGLGLKKNEFEIDLNINFFKNVSKIENLKIEIQTGNQFSIKILRLSHGDFQTKSNGKFEWIFDPVISLGINPILRGVLEKNDDFEDESSYNQDDTDETENNNHHLPEAHFPKLIKLSYKNKGAVPSGIRVESLEIKRGLNDIKPYKGVKYITQTGEFIIR</sequence>
<evidence type="ECO:0000259" key="6">
    <source>
        <dbReference type="PROSITE" id="PS51072"/>
    </source>
</evidence>
<dbReference type="Proteomes" id="UP000009328">
    <property type="component" value="Unassembled WGS sequence"/>
</dbReference>
<feature type="compositionally biased region" description="Basic and acidic residues" evidence="5">
    <location>
        <begin position="102"/>
        <end position="112"/>
    </location>
</feature>
<dbReference type="PANTHER" id="PTHR10529">
    <property type="entry name" value="AP COMPLEX SUBUNIT MU"/>
    <property type="match status" value="1"/>
</dbReference>
<protein>
    <submittedName>
        <fullName evidence="7">AP-1 complex subunit mu</fullName>
    </submittedName>
</protein>
<keyword evidence="2" id="KW-0813">Transport</keyword>
<dbReference type="SUPFAM" id="SSF49447">
    <property type="entry name" value="Second domain of Mu2 adaptin subunit (ap50) of ap2 adaptor"/>
    <property type="match status" value="1"/>
</dbReference>
<dbReference type="GO" id="GO:0006886">
    <property type="term" value="P:intracellular protein transport"/>
    <property type="evidence" value="ECO:0007669"/>
    <property type="project" value="UniProtKB-UniRule"/>
</dbReference>
<feature type="compositionally biased region" description="Acidic residues" evidence="5">
    <location>
        <begin position="461"/>
        <end position="475"/>
    </location>
</feature>
<evidence type="ECO:0000256" key="2">
    <source>
        <dbReference type="ARBA" id="ARBA00022448"/>
    </source>
</evidence>
<dbReference type="GO" id="GO:0030131">
    <property type="term" value="C:clathrin adaptor complex"/>
    <property type="evidence" value="ECO:0007669"/>
    <property type="project" value="UniProtKB-UniRule"/>
</dbReference>
<dbReference type="AlphaFoldDB" id="K0KVS7"/>
<name>K0KVS7_WICCF</name>
<feature type="domain" description="MHD" evidence="6">
    <location>
        <begin position="264"/>
        <end position="536"/>
    </location>
</feature>
<dbReference type="HOGENOM" id="CLU_026449_1_0_1"/>
<keyword evidence="4" id="KW-0968">Cytoplasmic vesicle</keyword>
<dbReference type="eggNOG" id="KOG2740">
    <property type="taxonomic scope" value="Eukaryota"/>
</dbReference>
<dbReference type="FunCoup" id="K0KVS7">
    <property type="interactions" value="145"/>
</dbReference>
<feature type="region of interest" description="Disordered" evidence="5">
    <location>
        <begin position="79"/>
        <end position="112"/>
    </location>
</feature>
<keyword evidence="8" id="KW-1185">Reference proteome</keyword>
<dbReference type="PROSITE" id="PS51072">
    <property type="entry name" value="MHD"/>
    <property type="match status" value="1"/>
</dbReference>
<feature type="compositionally biased region" description="Polar residues" evidence="5">
    <location>
        <begin position="210"/>
        <end position="221"/>
    </location>
</feature>
<gene>
    <name evidence="7" type="ORF">BN7_5655</name>
</gene>
<dbReference type="Gene3D" id="3.30.450.60">
    <property type="match status" value="1"/>
</dbReference>
<dbReference type="GO" id="GO:0030659">
    <property type="term" value="C:cytoplasmic vesicle membrane"/>
    <property type="evidence" value="ECO:0007669"/>
    <property type="project" value="UniProtKB-SubCell"/>
</dbReference>
<evidence type="ECO:0000256" key="1">
    <source>
        <dbReference type="ARBA" id="ARBA00004156"/>
    </source>
</evidence>
<dbReference type="Pfam" id="PF00928">
    <property type="entry name" value="Adap_comp_sub"/>
    <property type="match status" value="1"/>
</dbReference>
<dbReference type="GO" id="GO:0016192">
    <property type="term" value="P:vesicle-mediated transport"/>
    <property type="evidence" value="ECO:0007669"/>
    <property type="project" value="InterPro"/>
</dbReference>
<evidence type="ECO:0000313" key="8">
    <source>
        <dbReference type="Proteomes" id="UP000009328"/>
    </source>
</evidence>
<comment type="caution">
    <text evidence="7">The sequence shown here is derived from an EMBL/GenBank/DDBJ whole genome shotgun (WGS) entry which is preliminary data.</text>
</comment>
<dbReference type="EMBL" id="CAIF01000224">
    <property type="protein sequence ID" value="CCH46067.1"/>
    <property type="molecule type" value="Genomic_DNA"/>
</dbReference>
<feature type="compositionally biased region" description="Acidic residues" evidence="5">
    <location>
        <begin position="82"/>
        <end position="101"/>
    </location>
</feature>
<dbReference type="InterPro" id="IPR050431">
    <property type="entry name" value="Adaptor_comp_med_subunit"/>
</dbReference>
<accession>K0KVS7</accession>
<feature type="region of interest" description="Disordered" evidence="5">
    <location>
        <begin position="202"/>
        <end position="221"/>
    </location>
</feature>